<dbReference type="RefSeq" id="XP_010484806.1">
    <property type="nucleotide sequence ID" value="XM_010486504.1"/>
</dbReference>
<dbReference type="InterPro" id="IPR005135">
    <property type="entry name" value="Endo/exonuclease/phosphatase"/>
</dbReference>
<feature type="domain" description="RNase H type-1" evidence="3">
    <location>
        <begin position="966"/>
        <end position="1096"/>
    </location>
</feature>
<proteinExistence type="predicted"/>
<reference evidence="5" key="2">
    <citation type="submission" date="2025-08" db="UniProtKB">
        <authorList>
            <consortium name="RefSeq"/>
        </authorList>
    </citation>
    <scope>IDENTIFICATION</scope>
    <source>
        <tissue evidence="5">Leaf</tissue>
    </source>
</reference>
<dbReference type="CDD" id="cd06222">
    <property type="entry name" value="RNase_H_like"/>
    <property type="match status" value="1"/>
</dbReference>
<keyword evidence="4" id="KW-1185">Reference proteome</keyword>
<dbReference type="Gene3D" id="3.60.10.10">
    <property type="entry name" value="Endonuclease/exonuclease/phosphatase"/>
    <property type="match status" value="1"/>
</dbReference>
<dbReference type="SUPFAM" id="SSF53098">
    <property type="entry name" value="Ribonuclease H-like"/>
    <property type="match status" value="1"/>
</dbReference>
<dbReference type="SUPFAM" id="SSF56219">
    <property type="entry name" value="DNase I-like"/>
    <property type="match status" value="1"/>
</dbReference>
<dbReference type="GeneID" id="104763089"/>
<dbReference type="PROSITE" id="PS50878">
    <property type="entry name" value="RT_POL"/>
    <property type="match status" value="1"/>
</dbReference>
<feature type="region of interest" description="Disordered" evidence="1">
    <location>
        <begin position="39"/>
        <end position="61"/>
    </location>
</feature>
<name>A0ABM0XEM8_CAMSA</name>
<dbReference type="SUPFAM" id="SSF56672">
    <property type="entry name" value="DNA/RNA polymerases"/>
    <property type="match status" value="1"/>
</dbReference>
<organism evidence="4 5">
    <name type="scientific">Camelina sativa</name>
    <name type="common">False flax</name>
    <name type="synonym">Myagrum sativum</name>
    <dbReference type="NCBI Taxonomy" id="90675"/>
    <lineage>
        <taxon>Eukaryota</taxon>
        <taxon>Viridiplantae</taxon>
        <taxon>Streptophyta</taxon>
        <taxon>Embryophyta</taxon>
        <taxon>Tracheophyta</taxon>
        <taxon>Spermatophyta</taxon>
        <taxon>Magnoliopsida</taxon>
        <taxon>eudicotyledons</taxon>
        <taxon>Gunneridae</taxon>
        <taxon>Pentapetalae</taxon>
        <taxon>rosids</taxon>
        <taxon>malvids</taxon>
        <taxon>Brassicales</taxon>
        <taxon>Brassicaceae</taxon>
        <taxon>Camelineae</taxon>
        <taxon>Camelina</taxon>
    </lineage>
</organism>
<dbReference type="InterPro" id="IPR002156">
    <property type="entry name" value="RNaseH_domain"/>
</dbReference>
<dbReference type="Pfam" id="PF13456">
    <property type="entry name" value="RVT_3"/>
    <property type="match status" value="1"/>
</dbReference>
<protein>
    <submittedName>
        <fullName evidence="5">Uncharacterized protein LOC104763089</fullName>
    </submittedName>
</protein>
<dbReference type="CDD" id="cd01650">
    <property type="entry name" value="RT_nLTR_like"/>
    <property type="match status" value="1"/>
</dbReference>
<dbReference type="InterPro" id="IPR043502">
    <property type="entry name" value="DNA/RNA_pol_sf"/>
</dbReference>
<accession>A0ABM0XEM8</accession>
<dbReference type="Gene3D" id="3.30.420.10">
    <property type="entry name" value="Ribonuclease H-like superfamily/Ribonuclease H"/>
    <property type="match status" value="1"/>
</dbReference>
<evidence type="ECO:0000256" key="1">
    <source>
        <dbReference type="SAM" id="MobiDB-lite"/>
    </source>
</evidence>
<dbReference type="InterPro" id="IPR012337">
    <property type="entry name" value="RNaseH-like_sf"/>
</dbReference>
<reference evidence="4" key="1">
    <citation type="journal article" date="2014" name="Nat. Commun.">
        <title>The emerging biofuel crop Camelina sativa retains a highly undifferentiated hexaploid genome structure.</title>
        <authorList>
            <person name="Kagale S."/>
            <person name="Koh C."/>
            <person name="Nixon J."/>
            <person name="Bollina V."/>
            <person name="Clarke W.E."/>
            <person name="Tuteja R."/>
            <person name="Spillane C."/>
            <person name="Robinson S.J."/>
            <person name="Links M.G."/>
            <person name="Clarke C."/>
            <person name="Higgins E.E."/>
            <person name="Huebert T."/>
            <person name="Sharpe A.G."/>
            <person name="Parkin I.A."/>
        </authorList>
    </citation>
    <scope>NUCLEOTIDE SEQUENCE [LARGE SCALE GENOMIC DNA]</scope>
    <source>
        <strain evidence="4">cv. DH55</strain>
    </source>
</reference>
<feature type="domain" description="Reverse transcriptase" evidence="2">
    <location>
        <begin position="393"/>
        <end position="671"/>
    </location>
</feature>
<dbReference type="InterPro" id="IPR000477">
    <property type="entry name" value="RT_dom"/>
</dbReference>
<dbReference type="Proteomes" id="UP000694864">
    <property type="component" value="Chromosome 18"/>
</dbReference>
<evidence type="ECO:0000313" key="5">
    <source>
        <dbReference type="RefSeq" id="XP_010484806.1"/>
    </source>
</evidence>
<sequence length="1130" mass="127858">MRGLVFGPTRREVELSASGKRLRVEKASSGRTGDLALRDEDESLAETNSTPSESRDMDATHNGVGEDLFVHARVKNGTEVVHVIVVYAAPTVGRRSGLWEVLSQSIHGVEEPVIMGGDFNTIVRLDERTGGNGRLSPDSLSFGEWINANSLIDMGFKGNRYNWRRGRVAETFIAKLLDRILCCPQARLKWQEAVVSHLPFMASDHAPLYLQLCPEVKGNPQRRPFRFEAAWLSHRGFKELVSTSWNGELVTPEALQRLTTILQKWNREVFGDINRRKDTLIHDIKVLQDQLDLNQTDDLLSEEDKLMKELDVVLEQEEVSLVPEVEGKMDSVGRQELNSALTALNRPFLATEVEFSIRCMGKYKAPGPDGFQPIFYQHCWDMVGTSVTRFVLDFFETGVLPRELNDALVVLIAKVVKPENMAQFRPISLCNVLFKIITKMMVLRLKTVMPKLIGPAQASFIPVRLSTDNIVIVQEAVHSMRRKNGRKGWMLLKLDLEKAYDRVRWDFLEDTLKVAGLSTEWRNWILQCVVGPSMTVLWNGEKTIPFTPSRGLRQGDPLSPYLFVMCLERLCHLIEISVNSKEWKPISLSRGGPKLSHICFADDLILFAEAYAAQIRIIRKVMESFCVASGQKDLGKYLGMPILHKRIKKETFRQVIERVNSRLSGWKGRFLSFAERLTLTKAVLSSIPVHAMSTISLPKHTLNKLDQISKSFLWGSTLAKRKQHLVAWSRSSMWARVFRSKYRVGDPHDKSWLVVKSHWSSTWRSVSIGLREVVMPGLSWIIGDGREIRFWLDKWLANKPLIDMLVGEPPVGYENVRACEAWRNGMGWSDSLILRYLTDCAKLQLRAVVIDNVTGASDRLSWGGSLDGRFSVQSAYAVLTRNDKPRQDMTLFSRGYGRSKLQNVCLGDNVEQEGYSWATQFVVVIWWAWKWRCGNIFESTARCRDRVGGRVRPNRGMRMIAWSPPSVGWVKLNTDGASHGNPGLATAGGVLRDSDGAWIGGFAFNIGICTAPLAELWGVYYGLYTAWEKGITRVELEVDSELVVGFLTTVIEDSHPLSFLVRLCYDFISRDWIVRIGHMYREANRLADGLANYALLLPLGFHSFVLSLEPVRSIVLQDLVGFSLPRSVCL</sequence>
<dbReference type="PROSITE" id="PS50879">
    <property type="entry name" value="RNASE_H_1"/>
    <property type="match status" value="1"/>
</dbReference>
<gene>
    <name evidence="5" type="primary">LOC104763089</name>
</gene>
<evidence type="ECO:0000313" key="4">
    <source>
        <dbReference type="Proteomes" id="UP000694864"/>
    </source>
</evidence>
<dbReference type="Pfam" id="PF00078">
    <property type="entry name" value="RVT_1"/>
    <property type="match status" value="1"/>
</dbReference>
<dbReference type="Pfam" id="PF03372">
    <property type="entry name" value="Exo_endo_phos"/>
    <property type="match status" value="1"/>
</dbReference>
<evidence type="ECO:0000259" key="3">
    <source>
        <dbReference type="PROSITE" id="PS50879"/>
    </source>
</evidence>
<dbReference type="InterPro" id="IPR044730">
    <property type="entry name" value="RNase_H-like_dom_plant"/>
</dbReference>
<dbReference type="PANTHER" id="PTHR19446">
    <property type="entry name" value="REVERSE TRANSCRIPTASES"/>
    <property type="match status" value="1"/>
</dbReference>
<evidence type="ECO:0000259" key="2">
    <source>
        <dbReference type="PROSITE" id="PS50878"/>
    </source>
</evidence>
<dbReference type="InterPro" id="IPR036397">
    <property type="entry name" value="RNaseH_sf"/>
</dbReference>
<dbReference type="InterPro" id="IPR036691">
    <property type="entry name" value="Endo/exonu/phosph_ase_sf"/>
</dbReference>